<feature type="non-terminal residue" evidence="1">
    <location>
        <position position="1"/>
    </location>
</feature>
<name>A0A1B6DSI4_9HEMI</name>
<dbReference type="EMBL" id="GEDC01008683">
    <property type="protein sequence ID" value="JAS28615.1"/>
    <property type="molecule type" value="Transcribed_RNA"/>
</dbReference>
<sequence length="113" mass="12903">KRQVLLKAQDTMSYADIIQKVKTDPTTERVGEKVERFKRTATGNLLILFSKTSETEMDGYRASIEATLKKDATVAIRIPVMEIEVRDLVEWATKEDVINLLKIHIPELKDITT</sequence>
<evidence type="ECO:0000313" key="1">
    <source>
        <dbReference type="EMBL" id="JAS28615.1"/>
    </source>
</evidence>
<proteinExistence type="predicted"/>
<gene>
    <name evidence="1" type="ORF">g.45471</name>
</gene>
<reference evidence="1" key="1">
    <citation type="submission" date="2015-12" db="EMBL/GenBank/DDBJ databases">
        <title>De novo transcriptome assembly of four potential Pierce s Disease insect vectors from Arizona vineyards.</title>
        <authorList>
            <person name="Tassone E.E."/>
        </authorList>
    </citation>
    <scope>NUCLEOTIDE SEQUENCE</scope>
</reference>
<protein>
    <submittedName>
        <fullName evidence="1">Uncharacterized protein</fullName>
    </submittedName>
</protein>
<accession>A0A1B6DSI4</accession>
<dbReference type="AlphaFoldDB" id="A0A1B6DSI4"/>
<organism evidence="1">
    <name type="scientific">Clastoptera arizonana</name>
    <name type="common">Arizona spittle bug</name>
    <dbReference type="NCBI Taxonomy" id="38151"/>
    <lineage>
        <taxon>Eukaryota</taxon>
        <taxon>Metazoa</taxon>
        <taxon>Ecdysozoa</taxon>
        <taxon>Arthropoda</taxon>
        <taxon>Hexapoda</taxon>
        <taxon>Insecta</taxon>
        <taxon>Pterygota</taxon>
        <taxon>Neoptera</taxon>
        <taxon>Paraneoptera</taxon>
        <taxon>Hemiptera</taxon>
        <taxon>Auchenorrhyncha</taxon>
        <taxon>Cercopoidea</taxon>
        <taxon>Clastopteridae</taxon>
        <taxon>Clastoptera</taxon>
    </lineage>
</organism>